<protein>
    <submittedName>
        <fullName evidence="1">Uncharacterized protein</fullName>
    </submittedName>
</protein>
<dbReference type="AlphaFoldDB" id="A0A397SPW9"/>
<sequence>MIGKWLITIEISDKKETQDLILSTIISSILHILKNVDSTNSLSISALNTNLNIPSLFHLKIIFQLKKIYIDPITLEELGELDEQYCKNLGKAFANKFCKFKKEFNIFHKILQNLPSLNDYIFFDNIIDKCFTFYSNLNGKLQYMTNFNASTIHNRILEKLDHGCFGNPSHIIILKAEGIPNSNESIYQLAEMYKKDFSLNSNEYLDIVADRDAICNPQIWIIHSSIRIKQIDGF</sequence>
<dbReference type="Proteomes" id="UP000265703">
    <property type="component" value="Unassembled WGS sequence"/>
</dbReference>
<dbReference type="OrthoDB" id="2368279at2759"/>
<accession>A0A397SPW9</accession>
<evidence type="ECO:0000313" key="1">
    <source>
        <dbReference type="EMBL" id="RIA84891.1"/>
    </source>
</evidence>
<keyword evidence="2" id="KW-1185">Reference proteome</keyword>
<reference evidence="1 2" key="1">
    <citation type="submission" date="2018-06" db="EMBL/GenBank/DDBJ databases">
        <title>Comparative genomics reveals the genomic features of Rhizophagus irregularis, R. cerebriforme, R. diaphanum and Gigaspora rosea, and their symbiotic lifestyle signature.</title>
        <authorList>
            <person name="Morin E."/>
            <person name="San Clemente H."/>
            <person name="Chen E.C.H."/>
            <person name="De La Providencia I."/>
            <person name="Hainaut M."/>
            <person name="Kuo A."/>
            <person name="Kohler A."/>
            <person name="Murat C."/>
            <person name="Tang N."/>
            <person name="Roy S."/>
            <person name="Loubradou J."/>
            <person name="Henrissat B."/>
            <person name="Grigoriev I.V."/>
            <person name="Corradi N."/>
            <person name="Roux C."/>
            <person name="Martin F.M."/>
        </authorList>
    </citation>
    <scope>NUCLEOTIDE SEQUENCE [LARGE SCALE GENOMIC DNA]</scope>
    <source>
        <strain evidence="1 2">DAOM 227022</strain>
    </source>
</reference>
<proteinExistence type="predicted"/>
<name>A0A397SPW9_9GLOM</name>
<evidence type="ECO:0000313" key="2">
    <source>
        <dbReference type="Proteomes" id="UP000265703"/>
    </source>
</evidence>
<gene>
    <name evidence="1" type="ORF">C1645_831612</name>
</gene>
<comment type="caution">
    <text evidence="1">The sequence shown here is derived from an EMBL/GenBank/DDBJ whole genome shotgun (WGS) entry which is preliminary data.</text>
</comment>
<dbReference type="EMBL" id="QKYT01000462">
    <property type="protein sequence ID" value="RIA84891.1"/>
    <property type="molecule type" value="Genomic_DNA"/>
</dbReference>
<organism evidence="1 2">
    <name type="scientific">Glomus cerebriforme</name>
    <dbReference type="NCBI Taxonomy" id="658196"/>
    <lineage>
        <taxon>Eukaryota</taxon>
        <taxon>Fungi</taxon>
        <taxon>Fungi incertae sedis</taxon>
        <taxon>Mucoromycota</taxon>
        <taxon>Glomeromycotina</taxon>
        <taxon>Glomeromycetes</taxon>
        <taxon>Glomerales</taxon>
        <taxon>Glomeraceae</taxon>
        <taxon>Glomus</taxon>
    </lineage>
</organism>